<comment type="caution">
    <text evidence="2">The sequence shown here is derived from an EMBL/GenBank/DDBJ whole genome shotgun (WGS) entry which is preliminary data.</text>
</comment>
<reference evidence="2" key="1">
    <citation type="submission" date="2023-01" db="EMBL/GenBank/DDBJ databases">
        <title>The chitinases involved in constricting ring structure development in the nematode-trapping fungus Drechslerella dactyloides.</title>
        <authorList>
            <person name="Wang R."/>
            <person name="Zhang L."/>
            <person name="Tang P."/>
            <person name="Li S."/>
            <person name="Liang L."/>
        </authorList>
    </citation>
    <scope>NUCLEOTIDE SEQUENCE</scope>
    <source>
        <strain evidence="2">YMF1.00031</strain>
    </source>
</reference>
<gene>
    <name evidence="2" type="ORF">Dda_3672</name>
</gene>
<dbReference type="AlphaFoldDB" id="A0AAD6NK03"/>
<feature type="region of interest" description="Disordered" evidence="1">
    <location>
        <begin position="1"/>
        <end position="25"/>
    </location>
</feature>
<feature type="compositionally biased region" description="Low complexity" evidence="1">
    <location>
        <begin position="352"/>
        <end position="362"/>
    </location>
</feature>
<protein>
    <submittedName>
        <fullName evidence="2">Uncharacterized protein</fullName>
    </submittedName>
</protein>
<dbReference type="EMBL" id="JAQGDS010000004">
    <property type="protein sequence ID" value="KAJ6261007.1"/>
    <property type="molecule type" value="Genomic_DNA"/>
</dbReference>
<evidence type="ECO:0000313" key="2">
    <source>
        <dbReference type="EMBL" id="KAJ6261007.1"/>
    </source>
</evidence>
<evidence type="ECO:0000313" key="3">
    <source>
        <dbReference type="Proteomes" id="UP001221413"/>
    </source>
</evidence>
<name>A0AAD6NK03_DREDA</name>
<organism evidence="2 3">
    <name type="scientific">Drechslerella dactyloides</name>
    <name type="common">Nematode-trapping fungus</name>
    <name type="synonym">Arthrobotrys dactyloides</name>
    <dbReference type="NCBI Taxonomy" id="74499"/>
    <lineage>
        <taxon>Eukaryota</taxon>
        <taxon>Fungi</taxon>
        <taxon>Dikarya</taxon>
        <taxon>Ascomycota</taxon>
        <taxon>Pezizomycotina</taxon>
        <taxon>Orbiliomycetes</taxon>
        <taxon>Orbiliales</taxon>
        <taxon>Orbiliaceae</taxon>
        <taxon>Drechslerella</taxon>
    </lineage>
</organism>
<sequence>MASNPPAPEQSGPKLHRPHADEDHSFGNNIELVVDPKCGSTTVIRNRPVQLNWETLSSAARNMFADLAGDQTSNRFQILVESCLTSWAEQMAPDNPNKLPDGNPTYLQDDVIPVIKAYVNRVPKPGIAGSPIPPALSMPELEALDFLHHHQALPYQQRDYAEIFGDIPDGFIWHPVQTLVGTRGLDHRTLFEFRAYKHFWAIHQNDNSIREIVTKDDPTWEVNIFRPGTDIDFPGLIPGGFHNMACPPGNGFLRQELNRANKERKKAGKSIYTPIMYVRFADNEARIMLEHHNDPEVFDVEGVPRLREIGNIMYRDYTDEEDFITSFTQVSRVNVHRLPTIQDIRGTDHKPSPAQSTTTPATGRRDTSKDVERAAGLIAKVMGGPDAGFDATAGSTNEALKKLQQRIQNPDCECCAHGVAAVASGDVPVYSPATAADLAAIDARIKQLILEQQNPRQLPSMSKLPGNGCSNDSTLPGISPAAAIFGAVMVSKEKVEAKCTRKLAATHGIKASILEIPIRSDTIIPADTPGAWFATYLNRPLLVHHLISPEDPDTIPTTGPGAKSWVVLKEEKRNHLVALKSDIMENATKEHIKNNGVVSLQQTIYYYLITGDRLEKKKIAADSADATCHAKVTTILEHGQRLVIEYLTLPGASKSDQFIRAAGAARQWDESMKSGKKATSKGPSNINITLTDQEQAAYFKMMAETKEFWLHSAQCGCWAWNAK</sequence>
<evidence type="ECO:0000256" key="1">
    <source>
        <dbReference type="SAM" id="MobiDB-lite"/>
    </source>
</evidence>
<accession>A0AAD6NK03</accession>
<keyword evidence="3" id="KW-1185">Reference proteome</keyword>
<dbReference type="Proteomes" id="UP001221413">
    <property type="component" value="Unassembled WGS sequence"/>
</dbReference>
<feature type="region of interest" description="Disordered" evidence="1">
    <location>
        <begin position="343"/>
        <end position="369"/>
    </location>
</feature>
<proteinExistence type="predicted"/>